<comment type="similarity">
    <text evidence="1">Belongs to the zinc-containing alcohol dehydrogenase family.</text>
</comment>
<reference evidence="8" key="3">
    <citation type="submission" date="2025-04" db="UniProtKB">
        <authorList>
            <consortium name="RefSeq"/>
        </authorList>
    </citation>
    <scope>IDENTIFICATION</scope>
    <source>
        <strain evidence="8">CBS 781.70</strain>
    </source>
</reference>
<dbReference type="InterPro" id="IPR013149">
    <property type="entry name" value="ADH-like_C"/>
</dbReference>
<feature type="region of interest" description="Disordered" evidence="4">
    <location>
        <begin position="159"/>
        <end position="181"/>
    </location>
</feature>
<comment type="subunit">
    <text evidence="2">Monomer.</text>
</comment>
<dbReference type="GO" id="GO:0016651">
    <property type="term" value="F:oxidoreductase activity, acting on NAD(P)H"/>
    <property type="evidence" value="ECO:0007669"/>
    <property type="project" value="InterPro"/>
</dbReference>
<dbReference type="Pfam" id="PF00107">
    <property type="entry name" value="ADH_zinc_N"/>
    <property type="match status" value="1"/>
</dbReference>
<dbReference type="CDD" id="cd08249">
    <property type="entry name" value="enoyl_reductase_like"/>
    <property type="match status" value="1"/>
</dbReference>
<dbReference type="AlphaFoldDB" id="A0A6G1GC33"/>
<dbReference type="RefSeq" id="XP_033537278.1">
    <property type="nucleotide sequence ID" value="XM_033680567.1"/>
</dbReference>
<evidence type="ECO:0000259" key="5">
    <source>
        <dbReference type="SMART" id="SM00829"/>
    </source>
</evidence>
<dbReference type="SUPFAM" id="SSF50129">
    <property type="entry name" value="GroES-like"/>
    <property type="match status" value="1"/>
</dbReference>
<name>A0A6G1GC33_9PEZI</name>
<dbReference type="OrthoDB" id="10257049at2759"/>
<evidence type="ECO:0000313" key="8">
    <source>
        <dbReference type="RefSeq" id="XP_033537278.1"/>
    </source>
</evidence>
<evidence type="ECO:0000256" key="3">
    <source>
        <dbReference type="ARBA" id="ARBA00023002"/>
    </source>
</evidence>
<dbReference type="InterPro" id="IPR020843">
    <property type="entry name" value="ER"/>
</dbReference>
<dbReference type="Gene3D" id="3.40.50.720">
    <property type="entry name" value="NAD(P)-binding Rossmann-like Domain"/>
    <property type="match status" value="1"/>
</dbReference>
<dbReference type="PANTHER" id="PTHR45348:SF2">
    <property type="entry name" value="ZINC-TYPE ALCOHOL DEHYDROGENASE-LIKE PROTEIN C2E1P3.01"/>
    <property type="match status" value="1"/>
</dbReference>
<keyword evidence="3" id="KW-0560">Oxidoreductase</keyword>
<evidence type="ECO:0000313" key="7">
    <source>
        <dbReference type="Proteomes" id="UP000504638"/>
    </source>
</evidence>
<dbReference type="PANTHER" id="PTHR45348">
    <property type="entry name" value="HYPOTHETICAL OXIDOREDUCTASE (EUROFUNG)"/>
    <property type="match status" value="1"/>
</dbReference>
<dbReference type="Proteomes" id="UP000504638">
    <property type="component" value="Unplaced"/>
</dbReference>
<dbReference type="EMBL" id="ML975151">
    <property type="protein sequence ID" value="KAF1815647.1"/>
    <property type="molecule type" value="Genomic_DNA"/>
</dbReference>
<evidence type="ECO:0000313" key="6">
    <source>
        <dbReference type="EMBL" id="KAF1815647.1"/>
    </source>
</evidence>
<evidence type="ECO:0000256" key="1">
    <source>
        <dbReference type="ARBA" id="ARBA00008072"/>
    </source>
</evidence>
<dbReference type="InterPro" id="IPR036291">
    <property type="entry name" value="NAD(P)-bd_dom_sf"/>
</dbReference>
<protein>
    <submittedName>
        <fullName evidence="6 8">GroES-like protein</fullName>
    </submittedName>
</protein>
<sequence>MYEAVKQSVLESIKEIQQALTVARRGEYALRDDYPVPEIRDDNEVMIRNHAVGLNPIDWKSVEYNFCLPSFPWITGRESSGTVAKVGKNVHHVKPGDRVWTSTYYRDVRAGCFQEYIIVPQHTVLPIPADLSFEQAACLGVGALTAAMALWKWMDVPMPDPDPNPKSPESSEHSLGTETPHSLDSGYYSVSPASSRPGVGEWFLIWGGSTVTGQFATQIAIHSGLRVITVCSGRTAALSTSLGADHVVVRDDRTAEEIVEEIRAVTSGRLSRVIDLVGPKTAGLCLQTCRATEESKGETPRVRFAPLAMMANDEEIPEHVQVETVEMKRFVLDEEAAIYAQKLNELINCSSLRLPDLEVLEGGLSQVERGLEILKKGKTRGKRMVVRLRNI</sequence>
<dbReference type="InterPro" id="IPR011032">
    <property type="entry name" value="GroES-like_sf"/>
</dbReference>
<dbReference type="InterPro" id="IPR047122">
    <property type="entry name" value="Trans-enoyl_RdTase-like"/>
</dbReference>
<dbReference type="Gene3D" id="3.90.180.10">
    <property type="entry name" value="Medium-chain alcohol dehydrogenases, catalytic domain"/>
    <property type="match status" value="1"/>
</dbReference>
<gene>
    <name evidence="6 8" type="ORF">P152DRAFT_464450</name>
</gene>
<dbReference type="GeneID" id="54421137"/>
<dbReference type="SMART" id="SM00829">
    <property type="entry name" value="PKS_ER"/>
    <property type="match status" value="1"/>
</dbReference>
<feature type="domain" description="Enoyl reductase (ER)" evidence="5">
    <location>
        <begin position="23"/>
        <end position="385"/>
    </location>
</feature>
<dbReference type="SUPFAM" id="SSF51735">
    <property type="entry name" value="NAD(P)-binding Rossmann-fold domains"/>
    <property type="match status" value="1"/>
</dbReference>
<dbReference type="Pfam" id="PF08240">
    <property type="entry name" value="ADH_N"/>
    <property type="match status" value="1"/>
</dbReference>
<organism evidence="6">
    <name type="scientific">Eremomyces bilateralis CBS 781.70</name>
    <dbReference type="NCBI Taxonomy" id="1392243"/>
    <lineage>
        <taxon>Eukaryota</taxon>
        <taxon>Fungi</taxon>
        <taxon>Dikarya</taxon>
        <taxon>Ascomycota</taxon>
        <taxon>Pezizomycotina</taxon>
        <taxon>Dothideomycetes</taxon>
        <taxon>Dothideomycetes incertae sedis</taxon>
        <taxon>Eremomycetales</taxon>
        <taxon>Eremomycetaceae</taxon>
        <taxon>Eremomyces</taxon>
    </lineage>
</organism>
<evidence type="ECO:0000256" key="4">
    <source>
        <dbReference type="SAM" id="MobiDB-lite"/>
    </source>
</evidence>
<accession>A0A6G1GC33</accession>
<proteinExistence type="inferred from homology"/>
<keyword evidence="7" id="KW-1185">Reference proteome</keyword>
<reference evidence="8" key="2">
    <citation type="submission" date="2020-04" db="EMBL/GenBank/DDBJ databases">
        <authorList>
            <consortium name="NCBI Genome Project"/>
        </authorList>
    </citation>
    <scope>NUCLEOTIDE SEQUENCE</scope>
    <source>
        <strain evidence="8">CBS 781.70</strain>
    </source>
</reference>
<evidence type="ECO:0000256" key="2">
    <source>
        <dbReference type="ARBA" id="ARBA00011245"/>
    </source>
</evidence>
<dbReference type="InterPro" id="IPR013154">
    <property type="entry name" value="ADH-like_N"/>
</dbReference>
<reference evidence="6 8" key="1">
    <citation type="submission" date="2020-01" db="EMBL/GenBank/DDBJ databases">
        <authorList>
            <consortium name="DOE Joint Genome Institute"/>
            <person name="Haridas S."/>
            <person name="Albert R."/>
            <person name="Binder M."/>
            <person name="Bloem J."/>
            <person name="Labutti K."/>
            <person name="Salamov A."/>
            <person name="Andreopoulos B."/>
            <person name="Baker S.E."/>
            <person name="Barry K."/>
            <person name="Bills G."/>
            <person name="Bluhm B.H."/>
            <person name="Cannon C."/>
            <person name="Castanera R."/>
            <person name="Culley D.E."/>
            <person name="Daum C."/>
            <person name="Ezra D."/>
            <person name="Gonzalez J.B."/>
            <person name="Henrissat B."/>
            <person name="Kuo A."/>
            <person name="Liang C."/>
            <person name="Lipzen A."/>
            <person name="Lutzoni F."/>
            <person name="Magnuson J."/>
            <person name="Mondo S."/>
            <person name="Nolan M."/>
            <person name="Ohm R."/>
            <person name="Pangilinan J."/>
            <person name="Park H.-J."/>
            <person name="Ramirez L."/>
            <person name="Alfaro M."/>
            <person name="Sun H."/>
            <person name="Tritt A."/>
            <person name="Yoshinaga Y."/>
            <person name="Zwiers L.-H."/>
            <person name="Turgeon B.G."/>
            <person name="Goodwin S.B."/>
            <person name="Spatafora J.W."/>
            <person name="Crous P.W."/>
            <person name="Grigoriev I.V."/>
        </authorList>
    </citation>
    <scope>NUCLEOTIDE SEQUENCE</scope>
    <source>
        <strain evidence="6 8">CBS 781.70</strain>
    </source>
</reference>